<evidence type="ECO:0000256" key="4">
    <source>
        <dbReference type="ARBA" id="ARBA00023125"/>
    </source>
</evidence>
<comment type="subcellular location">
    <subcellularLocation>
        <location evidence="9">Cytoplasm</location>
    </subcellularLocation>
</comment>
<keyword evidence="2 9" id="KW-1005">Bacterial flagellum biogenesis</keyword>
<accession>A0A125BC87</accession>
<evidence type="ECO:0000256" key="2">
    <source>
        <dbReference type="ARBA" id="ARBA00022795"/>
    </source>
</evidence>
<keyword evidence="3 9" id="KW-0805">Transcription regulation</keyword>
<evidence type="ECO:0000256" key="3">
    <source>
        <dbReference type="ARBA" id="ARBA00023015"/>
    </source>
</evidence>
<dbReference type="Pfam" id="PF05247">
    <property type="entry name" value="FlhD"/>
    <property type="match status" value="1"/>
</dbReference>
<evidence type="ECO:0000313" key="11">
    <source>
        <dbReference type="Proteomes" id="UP000064243"/>
    </source>
</evidence>
<dbReference type="GO" id="GO:0005737">
    <property type="term" value="C:cytoplasm"/>
    <property type="evidence" value="ECO:0007669"/>
    <property type="project" value="UniProtKB-SubCell"/>
</dbReference>
<keyword evidence="4 9" id="KW-0238">DNA-binding</keyword>
<sequence>MKMDEMLDEMRDVNLNYLMLAQSMIQHDKATAIFRLGISQDVAELIKALTPAQILKLAASGMMVSRFRFDDGMVLNMLTSYTKDRTMAQSHAAILMAGQAVAAFA</sequence>
<comment type="similarity">
    <text evidence="9">Belongs to the FlhD family.</text>
</comment>
<dbReference type="InterPro" id="IPR023559">
    <property type="entry name" value="Flagellar_FlhD"/>
</dbReference>
<keyword evidence="5" id="KW-1015">Disulfide bond</keyword>
<dbReference type="RefSeq" id="WP_059756902.1">
    <property type="nucleotide sequence ID" value="NZ_LDUG01000033.1"/>
</dbReference>
<name>A0A125BC87_THIDE</name>
<dbReference type="PATRIC" id="fig|36861.3.peg.2191"/>
<comment type="domain">
    <text evidence="9">The C-terminal region contains a putative helix-turn-helix (HTH) motif, suggesting that this region may bind DNA.</text>
</comment>
<dbReference type="NCBIfam" id="NF002783">
    <property type="entry name" value="PRK02909.1-1"/>
    <property type="match status" value="1"/>
</dbReference>
<keyword evidence="10" id="KW-0966">Cell projection</keyword>
<dbReference type="Gene3D" id="1.10.4000.10">
    <property type="entry name" value="Flagellar transcriptional activator FlhD"/>
    <property type="match status" value="1"/>
</dbReference>
<keyword evidence="7 9" id="KW-0804">Transcription</keyword>
<evidence type="ECO:0000313" key="10">
    <source>
        <dbReference type="EMBL" id="KVW94757.1"/>
    </source>
</evidence>
<keyword evidence="6 9" id="KW-0010">Activator</keyword>
<dbReference type="AlphaFoldDB" id="A0A125BC87"/>
<dbReference type="EMBL" id="LDUG01000033">
    <property type="protein sequence ID" value="KVW94757.1"/>
    <property type="molecule type" value="Genomic_DNA"/>
</dbReference>
<gene>
    <name evidence="9" type="primary">flhD</name>
    <name evidence="10" type="ORF">ABW22_12060</name>
</gene>
<comment type="caution">
    <text evidence="9">Lacks conserved residue(s) required for the propagation of feature annotation.</text>
</comment>
<reference evidence="10 11" key="1">
    <citation type="journal article" date="2015" name="Appl. Environ. Microbiol.">
        <title>Aerobic and Anaerobic Thiosulfate Oxidation by a Cold-Adapted, Subglacial Chemoautotroph.</title>
        <authorList>
            <person name="Harrold Z.R."/>
            <person name="Skidmore M.L."/>
            <person name="Hamilton T.L."/>
            <person name="Desch L."/>
            <person name="Amada K."/>
            <person name="van Gelder W."/>
            <person name="Glover K."/>
            <person name="Roden E.E."/>
            <person name="Boyd E.S."/>
        </authorList>
    </citation>
    <scope>NUCLEOTIDE SEQUENCE [LARGE SCALE GENOMIC DNA]</scope>
    <source>
        <strain evidence="10 11">RG</strain>
    </source>
</reference>
<dbReference type="OrthoDB" id="5298036at2"/>
<keyword evidence="1 9" id="KW-0963">Cytoplasm</keyword>
<protein>
    <recommendedName>
        <fullName evidence="9">Flagellar transcriptional regulator FlhD</fullName>
    </recommendedName>
</protein>
<dbReference type="STRING" id="1123392.GCA_000376425_01024"/>
<proteinExistence type="inferred from homology"/>
<dbReference type="GO" id="GO:1902208">
    <property type="term" value="P:regulation of bacterial-type flagellum assembly"/>
    <property type="evidence" value="ECO:0007669"/>
    <property type="project" value="UniProtKB-UniRule"/>
</dbReference>
<comment type="subunit">
    <text evidence="9">Homodimer; disulfide-linked. Forms a heterohexamer composed of two FlhC and four FlhD subunits. Each FlhC binds a FlhD dimer, forming a heterotrimer, and a hexamer assembles by dimerization of two heterotrimers.</text>
</comment>
<dbReference type="GO" id="GO:0045893">
    <property type="term" value="P:positive regulation of DNA-templated transcription"/>
    <property type="evidence" value="ECO:0007669"/>
    <property type="project" value="InterPro"/>
</dbReference>
<dbReference type="HAMAP" id="MF_00725">
    <property type="entry name" value="FlhD"/>
    <property type="match status" value="1"/>
</dbReference>
<evidence type="ECO:0000256" key="1">
    <source>
        <dbReference type="ARBA" id="ARBA00022490"/>
    </source>
</evidence>
<dbReference type="GO" id="GO:0044780">
    <property type="term" value="P:bacterial-type flagellum assembly"/>
    <property type="evidence" value="ECO:0007669"/>
    <property type="project" value="InterPro"/>
</dbReference>
<dbReference type="SUPFAM" id="SSF63592">
    <property type="entry name" value="Flagellar transcriptional activator FlhD"/>
    <property type="match status" value="1"/>
</dbReference>
<evidence type="ECO:0000256" key="5">
    <source>
        <dbReference type="ARBA" id="ARBA00023157"/>
    </source>
</evidence>
<dbReference type="Proteomes" id="UP000064243">
    <property type="component" value="Unassembled WGS sequence"/>
</dbReference>
<keyword evidence="10" id="KW-0282">Flagellum</keyword>
<dbReference type="GO" id="GO:0003677">
    <property type="term" value="F:DNA binding"/>
    <property type="evidence" value="ECO:0007669"/>
    <property type="project" value="UniProtKB-UniRule"/>
</dbReference>
<evidence type="ECO:0000256" key="8">
    <source>
        <dbReference type="ARBA" id="ARBA00025431"/>
    </source>
</evidence>
<evidence type="ECO:0000256" key="9">
    <source>
        <dbReference type="HAMAP-Rule" id="MF_00725"/>
    </source>
</evidence>
<evidence type="ECO:0000256" key="7">
    <source>
        <dbReference type="ARBA" id="ARBA00023163"/>
    </source>
</evidence>
<comment type="caution">
    <text evidence="10">The sequence shown here is derived from an EMBL/GenBank/DDBJ whole genome shotgun (WGS) entry which is preliminary data.</text>
</comment>
<dbReference type="InterPro" id="IPR036194">
    <property type="entry name" value="FlhD_sf"/>
</dbReference>
<evidence type="ECO:0000256" key="6">
    <source>
        <dbReference type="ARBA" id="ARBA00023159"/>
    </source>
</evidence>
<comment type="function">
    <text evidence="8 9">Functions in complex with FlhC as a master transcriptional regulator that regulates transcription of several flagellar and non-flagellar operons by binding to their promoter region. Activates expression of class 2 flagellar genes, including fliA, which is a flagellum-specific sigma factor that turns on the class 3 genes. Also regulates genes whose products function in a variety of physiological pathways.</text>
</comment>
<organism evidence="10 11">
    <name type="scientific">Thiobacillus denitrificans</name>
    <dbReference type="NCBI Taxonomy" id="36861"/>
    <lineage>
        <taxon>Bacteria</taxon>
        <taxon>Pseudomonadati</taxon>
        <taxon>Pseudomonadota</taxon>
        <taxon>Betaproteobacteria</taxon>
        <taxon>Nitrosomonadales</taxon>
        <taxon>Thiobacillaceae</taxon>
        <taxon>Thiobacillus</taxon>
    </lineage>
</organism>
<keyword evidence="11" id="KW-1185">Reference proteome</keyword>
<keyword evidence="10" id="KW-0969">Cilium</keyword>